<protein>
    <submittedName>
        <fullName evidence="2">Uncharacterized protein</fullName>
    </submittedName>
</protein>
<reference evidence="2" key="1">
    <citation type="journal article" date="2022" name="Proc. Natl. Acad. Sci. U.S.A.">
        <title>Life cycle and functional genomics of the unicellular red alga Galdieria for elucidating algal and plant evolution and industrial use.</title>
        <authorList>
            <person name="Hirooka S."/>
            <person name="Itabashi T."/>
            <person name="Ichinose T.M."/>
            <person name="Onuma R."/>
            <person name="Fujiwara T."/>
            <person name="Yamashita S."/>
            <person name="Jong L.W."/>
            <person name="Tomita R."/>
            <person name="Iwane A.H."/>
            <person name="Miyagishima S.Y."/>
        </authorList>
    </citation>
    <scope>NUCLEOTIDE SEQUENCE</scope>
    <source>
        <strain evidence="2">NBRC 102759</strain>
    </source>
</reference>
<gene>
    <name evidence="2" type="ORF">GpartN1_g6538.t1</name>
</gene>
<feature type="compositionally biased region" description="Low complexity" evidence="1">
    <location>
        <begin position="35"/>
        <end position="48"/>
    </location>
</feature>
<evidence type="ECO:0000313" key="3">
    <source>
        <dbReference type="Proteomes" id="UP001061958"/>
    </source>
</evidence>
<feature type="region of interest" description="Disordered" evidence="1">
    <location>
        <begin position="1"/>
        <end position="94"/>
    </location>
</feature>
<comment type="caution">
    <text evidence="2">The sequence shown here is derived from an EMBL/GenBank/DDBJ whole genome shotgun (WGS) entry which is preliminary data.</text>
</comment>
<evidence type="ECO:0000256" key="1">
    <source>
        <dbReference type="SAM" id="MobiDB-lite"/>
    </source>
</evidence>
<feature type="compositionally biased region" description="Polar residues" evidence="1">
    <location>
        <begin position="1"/>
        <end position="27"/>
    </location>
</feature>
<dbReference type="Proteomes" id="UP001061958">
    <property type="component" value="Unassembled WGS sequence"/>
</dbReference>
<organism evidence="2 3">
    <name type="scientific">Galdieria partita</name>
    <dbReference type="NCBI Taxonomy" id="83374"/>
    <lineage>
        <taxon>Eukaryota</taxon>
        <taxon>Rhodophyta</taxon>
        <taxon>Bangiophyceae</taxon>
        <taxon>Galdieriales</taxon>
        <taxon>Galdieriaceae</taxon>
        <taxon>Galdieria</taxon>
    </lineage>
</organism>
<dbReference type="AlphaFoldDB" id="A0A9C7Q381"/>
<proteinExistence type="predicted"/>
<keyword evidence="3" id="KW-1185">Reference proteome</keyword>
<name>A0A9C7Q381_9RHOD</name>
<reference evidence="2" key="2">
    <citation type="submission" date="2022-01" db="EMBL/GenBank/DDBJ databases">
        <authorList>
            <person name="Hirooka S."/>
            <person name="Miyagishima S.Y."/>
        </authorList>
    </citation>
    <scope>NUCLEOTIDE SEQUENCE</scope>
    <source>
        <strain evidence="2">NBRC 102759</strain>
    </source>
</reference>
<sequence>MGNCFGSSSSIPATPPTRNKTQPQNRTILEKKKPSPVAVAPTSSSPASREVLLQAAEKRLKEQQSRGIPSGGKTQRDTSSLRDSDGPDIKDWLN</sequence>
<dbReference type="EMBL" id="BQMJ01000059">
    <property type="protein sequence ID" value="GJQ14747.1"/>
    <property type="molecule type" value="Genomic_DNA"/>
</dbReference>
<evidence type="ECO:0000313" key="2">
    <source>
        <dbReference type="EMBL" id="GJQ14747.1"/>
    </source>
</evidence>
<feature type="compositionally biased region" description="Basic and acidic residues" evidence="1">
    <location>
        <begin position="74"/>
        <end position="94"/>
    </location>
</feature>
<accession>A0A9C7Q381</accession>